<evidence type="ECO:0000256" key="2">
    <source>
        <dbReference type="ARBA" id="ARBA00022857"/>
    </source>
</evidence>
<dbReference type="GO" id="GO:0003855">
    <property type="term" value="F:3-dehydroquinate dehydratase activity"/>
    <property type="evidence" value="ECO:0007669"/>
    <property type="project" value="InterPro"/>
</dbReference>
<dbReference type="InParanoid" id="A0A7I4FMC2"/>
<dbReference type="SUPFAM" id="SSF51735">
    <property type="entry name" value="NAD(P)-binding Rossmann-fold domains"/>
    <property type="match status" value="1"/>
</dbReference>
<dbReference type="InterPro" id="IPR046346">
    <property type="entry name" value="Aminoacid_DH-like_N_sf"/>
</dbReference>
<keyword evidence="3" id="KW-0560">Oxidoreductase</keyword>
<dbReference type="KEGG" id="ppp:112280210"/>
<proteinExistence type="inferred from homology"/>
<organism evidence="9 10">
    <name type="scientific">Physcomitrium patens</name>
    <name type="common">Spreading-leaved earth moss</name>
    <name type="synonym">Physcomitrella patens</name>
    <dbReference type="NCBI Taxonomy" id="3218"/>
    <lineage>
        <taxon>Eukaryota</taxon>
        <taxon>Viridiplantae</taxon>
        <taxon>Streptophyta</taxon>
        <taxon>Embryophyta</taxon>
        <taxon>Bryophyta</taxon>
        <taxon>Bryophytina</taxon>
        <taxon>Bryopsida</taxon>
        <taxon>Funariidae</taxon>
        <taxon>Funariales</taxon>
        <taxon>Funariaceae</taxon>
        <taxon>Physcomitrium</taxon>
    </lineage>
</organism>
<dbReference type="HAMAP" id="MF_00222">
    <property type="entry name" value="Shikimate_DH_AroE"/>
    <property type="match status" value="1"/>
</dbReference>
<dbReference type="FunFam" id="3.20.20.70:FF:000142">
    <property type="entry name" value="bifunctional 3-dehydroquinate dehydratase/shikimate dehydrogenase, chloroplastic"/>
    <property type="match status" value="1"/>
</dbReference>
<evidence type="ECO:0000313" key="9">
    <source>
        <dbReference type="EnsemblPlants" id="Pp3c3_23920V3.4"/>
    </source>
</evidence>
<sequence length="617" mass="67614">MLLWNLSIRSRLCLCHFPVFDLKGFSGIGRGREKKVALMDPSKQCLICVPLTAKTVKKMLFQLELAKESGADVAELRVDLISGFDAAADLPVLLKDKPLPVIVTPRAKWEGGEYKGSEESRQDILRMAYDLGADYIDVELKVAGGFIQELRSRGKDSTTKIIVSNHNWDFTPSDEEIHATIEQMWATGGDIVKYVTTAQDITDVAQVFHFLSESKGPTIGLAMGPAGMISRLLAPKFGGYLTFGALCKGQESAPGQPTVQDLIEVYRVKSMDRDTMVYGVIGKPVYHSKGPVLHNKGFEELNLNKVYVPLLVDDFNKFMNVFNRPDFHGFSVTIPYKEDALKLCDRVENAAKIIGAVNTVVRETTGEYQGYNTDCEGALSAIEKGLRHSGLANNDETPLKGKLFVVIGAGGAGKALAYGAKERHARVVVANRNYERAKALAESVGGKAIELDQLSDFRPETGMILANSTSIGMEPEVTRSPIHKDALSAYALVFDAVYTPKQTQLLKDAAEMGAVTVSGEEMFYGQAFAQFRYFTDLPAPESAMRDVISKPAAAKKGKLRAPVSAQCSIGTYSRGRMISTRLGFDKLLQRGLYPNSAQFGMLMDKSQVQLVNLAFRC</sequence>
<dbReference type="FunFam" id="3.40.50.720:FF:000172">
    <property type="entry name" value="Bifunctional 3-dehydroquinate dehydratase/shikimate dehydrogenase, chloroplastic"/>
    <property type="match status" value="1"/>
</dbReference>
<dbReference type="FunFam" id="3.40.50.10860:FF:000016">
    <property type="entry name" value="Shikimate dehydrogenase (NADP(+))"/>
    <property type="match status" value="1"/>
</dbReference>
<dbReference type="GO" id="GO:0004764">
    <property type="term" value="F:shikimate 3-dehydrogenase (NADP+) activity"/>
    <property type="evidence" value="ECO:0000318"/>
    <property type="project" value="GO_Central"/>
</dbReference>
<dbReference type="InterPro" id="IPR041121">
    <property type="entry name" value="SDH_C"/>
</dbReference>
<dbReference type="GO" id="GO:0009073">
    <property type="term" value="P:aromatic amino acid family biosynthetic process"/>
    <property type="evidence" value="ECO:0007669"/>
    <property type="project" value="UniProtKB-KW"/>
</dbReference>
<reference evidence="9 10" key="2">
    <citation type="journal article" date="2018" name="Plant J.">
        <title>The Physcomitrella patens chromosome-scale assembly reveals moss genome structure and evolution.</title>
        <authorList>
            <person name="Lang D."/>
            <person name="Ullrich K.K."/>
            <person name="Murat F."/>
            <person name="Fuchs J."/>
            <person name="Jenkins J."/>
            <person name="Haas F.B."/>
            <person name="Piednoel M."/>
            <person name="Gundlach H."/>
            <person name="Van Bel M."/>
            <person name="Meyberg R."/>
            <person name="Vives C."/>
            <person name="Morata J."/>
            <person name="Symeonidi A."/>
            <person name="Hiss M."/>
            <person name="Muchero W."/>
            <person name="Kamisugi Y."/>
            <person name="Saleh O."/>
            <person name="Blanc G."/>
            <person name="Decker E.L."/>
            <person name="van Gessel N."/>
            <person name="Grimwood J."/>
            <person name="Hayes R.D."/>
            <person name="Graham S.W."/>
            <person name="Gunter L.E."/>
            <person name="McDaniel S.F."/>
            <person name="Hoernstein S.N.W."/>
            <person name="Larsson A."/>
            <person name="Li F.W."/>
            <person name="Perroud P.F."/>
            <person name="Phillips J."/>
            <person name="Ranjan P."/>
            <person name="Rokshar D.S."/>
            <person name="Rothfels C.J."/>
            <person name="Schneider L."/>
            <person name="Shu S."/>
            <person name="Stevenson D.W."/>
            <person name="Thummler F."/>
            <person name="Tillich M."/>
            <person name="Villarreal Aguilar J.C."/>
            <person name="Widiez T."/>
            <person name="Wong G.K."/>
            <person name="Wymore A."/>
            <person name="Zhang Y."/>
            <person name="Zimmer A.D."/>
            <person name="Quatrano R.S."/>
            <person name="Mayer K.F.X."/>
            <person name="Goodstein D."/>
            <person name="Casacuberta J.M."/>
            <person name="Vandepoele K."/>
            <person name="Reski R."/>
            <person name="Cuming A.C."/>
            <person name="Tuskan G.A."/>
            <person name="Maumus F."/>
            <person name="Salse J."/>
            <person name="Schmutz J."/>
            <person name="Rensing S.A."/>
        </authorList>
    </citation>
    <scope>NUCLEOTIDE SEQUENCE [LARGE SCALE GENOMIC DNA]</scope>
    <source>
        <strain evidence="9 10">cv. Gransden 2004</strain>
    </source>
</reference>
<dbReference type="PROSITE" id="PS01028">
    <property type="entry name" value="DEHYDROQUINASE_I"/>
    <property type="match status" value="1"/>
</dbReference>
<keyword evidence="1" id="KW-0028">Amino-acid biosynthesis</keyword>
<dbReference type="InterPro" id="IPR006151">
    <property type="entry name" value="Shikm_DH/Glu-tRNA_Rdtase"/>
</dbReference>
<evidence type="ECO:0000259" key="7">
    <source>
        <dbReference type="Pfam" id="PF08501"/>
    </source>
</evidence>
<dbReference type="NCBIfam" id="TIGR01093">
    <property type="entry name" value="aroD"/>
    <property type="match status" value="1"/>
</dbReference>
<dbReference type="UniPathway" id="UPA00053">
    <property type="reaction ID" value="UER00087"/>
</dbReference>
<dbReference type="SUPFAM" id="SSF51569">
    <property type="entry name" value="Aldolase"/>
    <property type="match status" value="1"/>
</dbReference>
<evidence type="ECO:0008006" key="11">
    <source>
        <dbReference type="Google" id="ProtNLM"/>
    </source>
</evidence>
<evidence type="ECO:0000259" key="6">
    <source>
        <dbReference type="Pfam" id="PF01488"/>
    </source>
</evidence>
<dbReference type="CDD" id="cd01065">
    <property type="entry name" value="NAD_bind_Shikimate_DH"/>
    <property type="match status" value="1"/>
</dbReference>
<keyword evidence="5" id="KW-0456">Lyase</keyword>
<evidence type="ECO:0000256" key="1">
    <source>
        <dbReference type="ARBA" id="ARBA00022605"/>
    </source>
</evidence>
<dbReference type="CDD" id="cd00502">
    <property type="entry name" value="DHQase_I"/>
    <property type="match status" value="1"/>
</dbReference>
<dbReference type="InterPro" id="IPR018508">
    <property type="entry name" value="3-dehydroquinate_DH_AS"/>
</dbReference>
<reference evidence="9 10" key="1">
    <citation type="journal article" date="2008" name="Science">
        <title>The Physcomitrella genome reveals evolutionary insights into the conquest of land by plants.</title>
        <authorList>
            <person name="Rensing S."/>
            <person name="Lang D."/>
            <person name="Zimmer A."/>
            <person name="Terry A."/>
            <person name="Salamov A."/>
            <person name="Shapiro H."/>
            <person name="Nishiyama T."/>
            <person name="Perroud P.-F."/>
            <person name="Lindquist E."/>
            <person name="Kamisugi Y."/>
            <person name="Tanahashi T."/>
            <person name="Sakakibara K."/>
            <person name="Fujita T."/>
            <person name="Oishi K."/>
            <person name="Shin-I T."/>
            <person name="Kuroki Y."/>
            <person name="Toyoda A."/>
            <person name="Suzuki Y."/>
            <person name="Hashimoto A."/>
            <person name="Yamaguchi K."/>
            <person name="Sugano A."/>
            <person name="Kohara Y."/>
            <person name="Fujiyama A."/>
            <person name="Anterola A."/>
            <person name="Aoki S."/>
            <person name="Ashton N."/>
            <person name="Barbazuk W.B."/>
            <person name="Barker E."/>
            <person name="Bennetzen J."/>
            <person name="Bezanilla M."/>
            <person name="Blankenship R."/>
            <person name="Cho S.H."/>
            <person name="Dutcher S."/>
            <person name="Estelle M."/>
            <person name="Fawcett J.A."/>
            <person name="Gundlach H."/>
            <person name="Hanada K."/>
            <person name="Heyl A."/>
            <person name="Hicks K.A."/>
            <person name="Hugh J."/>
            <person name="Lohr M."/>
            <person name="Mayer K."/>
            <person name="Melkozernov A."/>
            <person name="Murata T."/>
            <person name="Nelson D."/>
            <person name="Pils B."/>
            <person name="Prigge M."/>
            <person name="Reiss B."/>
            <person name="Renner T."/>
            <person name="Rombauts S."/>
            <person name="Rushton P."/>
            <person name="Sanderfoot A."/>
            <person name="Schween G."/>
            <person name="Shiu S.-H."/>
            <person name="Stueber K."/>
            <person name="Theodoulou F.L."/>
            <person name="Tu H."/>
            <person name="Van de Peer Y."/>
            <person name="Verrier P.J."/>
            <person name="Waters E."/>
            <person name="Wood A."/>
            <person name="Yang L."/>
            <person name="Cove D."/>
            <person name="Cuming A."/>
            <person name="Hasebe M."/>
            <person name="Lucas S."/>
            <person name="Mishler D.B."/>
            <person name="Reski R."/>
            <person name="Grigoriev I."/>
            <person name="Quatrano R.S."/>
            <person name="Boore J.L."/>
        </authorList>
    </citation>
    <scope>NUCLEOTIDE SEQUENCE [LARGE SCALE GENOMIC DNA]</scope>
    <source>
        <strain evidence="9 10">cv. Gransden 2004</strain>
    </source>
</reference>
<dbReference type="InterPro" id="IPR013708">
    <property type="entry name" value="Shikimate_DH-bd_N"/>
</dbReference>
<name>A0A7I4FMC2_PHYPA</name>
<feature type="domain" description="Shikimate dehydrogenase substrate binding N-terminal" evidence="7">
    <location>
        <begin position="280"/>
        <end position="360"/>
    </location>
</feature>
<dbReference type="Pfam" id="PF08501">
    <property type="entry name" value="Shikimate_dh_N"/>
    <property type="match status" value="1"/>
</dbReference>
<feature type="domain" description="Quinate/shikimate 5-dehydrogenase/glutamyl-tRNA reductase" evidence="6">
    <location>
        <begin position="394"/>
        <end position="457"/>
    </location>
</feature>
<dbReference type="Pfam" id="PF01488">
    <property type="entry name" value="Shikimate_DH"/>
    <property type="match status" value="1"/>
</dbReference>
<dbReference type="GeneID" id="112280210"/>
<evidence type="ECO:0000256" key="4">
    <source>
        <dbReference type="ARBA" id="ARBA00023141"/>
    </source>
</evidence>
<evidence type="ECO:0000256" key="5">
    <source>
        <dbReference type="ARBA" id="ARBA00023239"/>
    </source>
</evidence>
<accession>A0A7I4FMC2</accession>
<dbReference type="EnsemblPlants" id="Pp3c3_23920V3.4">
    <property type="protein sequence ID" value="Pp3c3_23920V3.4"/>
    <property type="gene ID" value="Pp3c3_23920"/>
</dbReference>
<evidence type="ECO:0000259" key="8">
    <source>
        <dbReference type="Pfam" id="PF18317"/>
    </source>
</evidence>
<reference evidence="9" key="3">
    <citation type="submission" date="2020-12" db="UniProtKB">
        <authorList>
            <consortium name="EnsemblPlants"/>
        </authorList>
    </citation>
    <scope>IDENTIFICATION</scope>
</reference>
<dbReference type="GO" id="GO:0019632">
    <property type="term" value="P:shikimate metabolic process"/>
    <property type="evidence" value="ECO:0000318"/>
    <property type="project" value="GO_Central"/>
</dbReference>
<dbReference type="Gene3D" id="3.40.50.720">
    <property type="entry name" value="NAD(P)-binding Rossmann-like Domain"/>
    <property type="match status" value="1"/>
</dbReference>
<dbReference type="InterPro" id="IPR001381">
    <property type="entry name" value="DHquinase_I"/>
</dbReference>
<dbReference type="InterPro" id="IPR022893">
    <property type="entry name" value="Shikimate_DH_fam"/>
</dbReference>
<dbReference type="EMBL" id="ABEU02000003">
    <property type="status" value="NOT_ANNOTATED_CDS"/>
    <property type="molecule type" value="Genomic_DNA"/>
</dbReference>
<keyword evidence="2" id="KW-0521">NADP</keyword>
<dbReference type="PANTHER" id="PTHR21089">
    <property type="entry name" value="SHIKIMATE DEHYDROGENASE"/>
    <property type="match status" value="1"/>
</dbReference>
<dbReference type="GO" id="GO:0009423">
    <property type="term" value="P:chorismate biosynthetic process"/>
    <property type="evidence" value="ECO:0000318"/>
    <property type="project" value="GO_Central"/>
</dbReference>
<dbReference type="GO" id="GO:0008652">
    <property type="term" value="P:amino acid biosynthetic process"/>
    <property type="evidence" value="ECO:0007669"/>
    <property type="project" value="UniProtKB-KW"/>
</dbReference>
<dbReference type="RefSeq" id="XP_024371199.1">
    <property type="nucleotide sequence ID" value="XM_024515431.2"/>
</dbReference>
<keyword evidence="10" id="KW-1185">Reference proteome</keyword>
<dbReference type="AlphaFoldDB" id="A0A7I4FMC2"/>
<dbReference type="InterPro" id="IPR013785">
    <property type="entry name" value="Aldolase_TIM"/>
</dbReference>
<dbReference type="Gene3D" id="3.20.20.70">
    <property type="entry name" value="Aldolase class I"/>
    <property type="match status" value="1"/>
</dbReference>
<dbReference type="PANTHER" id="PTHR21089:SF1">
    <property type="entry name" value="BIFUNCTIONAL 3-DEHYDROQUINATE DEHYDRATASE_SHIKIMATE DEHYDROGENASE, CHLOROPLASTIC"/>
    <property type="match status" value="1"/>
</dbReference>
<dbReference type="Pfam" id="PF18317">
    <property type="entry name" value="SDH_C"/>
    <property type="match status" value="1"/>
</dbReference>
<dbReference type="Proteomes" id="UP000006727">
    <property type="component" value="Chromosome 3"/>
</dbReference>
<dbReference type="SUPFAM" id="SSF53223">
    <property type="entry name" value="Aminoacid dehydrogenase-like, N-terminal domain"/>
    <property type="match status" value="1"/>
</dbReference>
<evidence type="ECO:0000313" key="10">
    <source>
        <dbReference type="Proteomes" id="UP000006727"/>
    </source>
</evidence>
<dbReference type="HAMAP" id="MF_00214">
    <property type="entry name" value="AroD"/>
    <property type="match status" value="1"/>
</dbReference>
<dbReference type="InterPro" id="IPR036291">
    <property type="entry name" value="NAD(P)-bd_dom_sf"/>
</dbReference>
<dbReference type="OrthoDB" id="204377at2759"/>
<keyword evidence="4" id="KW-0057">Aromatic amino acid biosynthesis</keyword>
<feature type="domain" description="SDH C-terminal" evidence="8">
    <location>
        <begin position="519"/>
        <end position="547"/>
    </location>
</feature>
<dbReference type="Gramene" id="Pp3c3_23920V3.4">
    <property type="protein sequence ID" value="Pp3c3_23920V3.4"/>
    <property type="gene ID" value="Pp3c3_23920"/>
</dbReference>
<protein>
    <recommendedName>
        <fullName evidence="11">Shikimate dehydrogenase</fullName>
    </recommendedName>
</protein>
<dbReference type="Pfam" id="PF01487">
    <property type="entry name" value="DHquinase_I"/>
    <property type="match status" value="1"/>
</dbReference>
<dbReference type="Gene3D" id="3.40.50.10860">
    <property type="entry name" value="Leucine Dehydrogenase, chain A, domain 1"/>
    <property type="match status" value="1"/>
</dbReference>
<evidence type="ECO:0000256" key="3">
    <source>
        <dbReference type="ARBA" id="ARBA00023002"/>
    </source>
</evidence>
<gene>
    <name evidence="9" type="primary">LOC112280210</name>
</gene>
<dbReference type="FunCoup" id="A0A7I4FMC2">
    <property type="interactions" value="1345"/>
</dbReference>